<dbReference type="GeneID" id="85495672"/>
<dbReference type="Proteomes" id="UP001233271">
    <property type="component" value="Chromosome 4"/>
</dbReference>
<protein>
    <submittedName>
        <fullName evidence="1">Uncharacterized protein</fullName>
    </submittedName>
</protein>
<evidence type="ECO:0000313" key="1">
    <source>
        <dbReference type="EMBL" id="BEI91802.1"/>
    </source>
</evidence>
<organism evidence="1 2">
    <name type="scientific">Cutaneotrichosporon cavernicola</name>
    <dbReference type="NCBI Taxonomy" id="279322"/>
    <lineage>
        <taxon>Eukaryota</taxon>
        <taxon>Fungi</taxon>
        <taxon>Dikarya</taxon>
        <taxon>Basidiomycota</taxon>
        <taxon>Agaricomycotina</taxon>
        <taxon>Tremellomycetes</taxon>
        <taxon>Trichosporonales</taxon>
        <taxon>Trichosporonaceae</taxon>
        <taxon>Cutaneotrichosporon</taxon>
    </lineage>
</organism>
<dbReference type="KEGG" id="ccac:CcaHIS019_0406220"/>
<evidence type="ECO:0000313" key="2">
    <source>
        <dbReference type="Proteomes" id="UP001233271"/>
    </source>
</evidence>
<reference evidence="1" key="1">
    <citation type="journal article" date="2023" name="BMC Genomics">
        <title>Chromosome-level genome assemblies of Cutaneotrichosporon spp. (Trichosporonales, Basidiomycota) reveal imbalanced evolution between nucleotide sequences and chromosome synteny.</title>
        <authorList>
            <person name="Kobayashi Y."/>
            <person name="Kayamori A."/>
            <person name="Aoki K."/>
            <person name="Shiwa Y."/>
            <person name="Matsutani M."/>
            <person name="Fujita N."/>
            <person name="Sugita T."/>
            <person name="Iwasaki W."/>
            <person name="Tanaka N."/>
            <person name="Takashima M."/>
        </authorList>
    </citation>
    <scope>NUCLEOTIDE SEQUENCE</scope>
    <source>
        <strain evidence="1">HIS019</strain>
    </source>
</reference>
<sequence length="81" mass="8949">MFRAVTRALPVRAVQARAMSSSSKAPQAGFWKTWIIGMPVDVYPLAAIVTIACSGSGYIMYKHLTEDSKRGELRLLPTHLQ</sequence>
<gene>
    <name evidence="1" type="ORF">CcaverHIS019_0406220</name>
</gene>
<keyword evidence="2" id="KW-1185">Reference proteome</keyword>
<proteinExistence type="predicted"/>
<dbReference type="AlphaFoldDB" id="A0AA48QW46"/>
<dbReference type="EMBL" id="AP028215">
    <property type="protein sequence ID" value="BEI91802.1"/>
    <property type="molecule type" value="Genomic_DNA"/>
</dbReference>
<dbReference type="RefSeq" id="XP_060457067.1">
    <property type="nucleotide sequence ID" value="XM_060600477.1"/>
</dbReference>
<name>A0AA48QW46_9TREE</name>
<accession>A0AA48QW46</accession>